<gene>
    <name evidence="1" type="ORF">CC117_21885</name>
</gene>
<proteinExistence type="predicted"/>
<accession>A0A1S1QL38</accession>
<dbReference type="Proteomes" id="UP000179627">
    <property type="component" value="Unassembled WGS sequence"/>
</dbReference>
<dbReference type="EMBL" id="MBLM01000128">
    <property type="protein sequence ID" value="OHV34279.1"/>
    <property type="molecule type" value="Genomic_DNA"/>
</dbReference>
<keyword evidence="2" id="KW-1185">Reference proteome</keyword>
<protein>
    <submittedName>
        <fullName evidence="1">Uncharacterized protein</fullName>
    </submittedName>
</protein>
<name>A0A1S1QL38_9ACTN</name>
<comment type="caution">
    <text evidence="1">The sequence shown here is derived from an EMBL/GenBank/DDBJ whole genome shotgun (WGS) entry which is preliminary data.</text>
</comment>
<organism evidence="1 2">
    <name type="scientific">Parafrankia colletiae</name>
    <dbReference type="NCBI Taxonomy" id="573497"/>
    <lineage>
        <taxon>Bacteria</taxon>
        <taxon>Bacillati</taxon>
        <taxon>Actinomycetota</taxon>
        <taxon>Actinomycetes</taxon>
        <taxon>Frankiales</taxon>
        <taxon>Frankiaceae</taxon>
        <taxon>Parafrankia</taxon>
    </lineage>
</organism>
<reference evidence="2" key="1">
    <citation type="submission" date="2016-07" db="EMBL/GenBank/DDBJ databases">
        <title>Sequence Frankia sp. strain CcI1.17.</title>
        <authorList>
            <person name="Ghodhbane-Gtari F."/>
            <person name="Swanson E."/>
            <person name="Gueddou A."/>
            <person name="Morris K."/>
            <person name="Hezbri K."/>
            <person name="Ktari A."/>
            <person name="Nouioui I."/>
            <person name="Abebe-Akele F."/>
            <person name="Simpson S."/>
            <person name="Thomas K."/>
            <person name="Gtari M."/>
            <person name="Tisa L.S."/>
            <person name="Hurst S."/>
        </authorList>
    </citation>
    <scope>NUCLEOTIDE SEQUENCE [LARGE SCALE GENOMIC DNA]</scope>
    <source>
        <strain evidence="2">Cc1.17</strain>
    </source>
</reference>
<evidence type="ECO:0000313" key="1">
    <source>
        <dbReference type="EMBL" id="OHV34279.1"/>
    </source>
</evidence>
<evidence type="ECO:0000313" key="2">
    <source>
        <dbReference type="Proteomes" id="UP000179627"/>
    </source>
</evidence>
<dbReference type="RefSeq" id="WP_071086437.1">
    <property type="nucleotide sequence ID" value="NZ_MBLM01000128.1"/>
</dbReference>
<dbReference type="AlphaFoldDB" id="A0A1S1QL38"/>
<sequence length="124" mass="13201">MLDLHPTGTVLREQSAGCGYETAQAARAYGPVASIDEVMQFYREVLPPEGWHLEFDGGAPAPHGSPATGRVLCFSQARSVEGVPAILSVWSDVDVDASGSDRLPSSDFGLIVTATREDENSTFC</sequence>